<gene>
    <name evidence="5" type="ORF">DFH01_02195</name>
</gene>
<dbReference type="GO" id="GO:0004252">
    <property type="term" value="F:serine-type endopeptidase activity"/>
    <property type="evidence" value="ECO:0007669"/>
    <property type="project" value="InterPro"/>
</dbReference>
<dbReference type="InterPro" id="IPR018114">
    <property type="entry name" value="TRYPSIN_HIS"/>
</dbReference>
<dbReference type="AlphaFoldDB" id="A0A317FGC2"/>
<keyword evidence="1 3" id="KW-0732">Signal</keyword>
<dbReference type="Pfam" id="PF13365">
    <property type="entry name" value="Trypsin_2"/>
    <property type="match status" value="1"/>
</dbReference>
<accession>A0A317FGC2</accession>
<dbReference type="InterPro" id="IPR050966">
    <property type="entry name" value="Glutamyl_endopeptidase"/>
</dbReference>
<dbReference type="Gene3D" id="2.40.10.10">
    <property type="entry name" value="Trypsin-like serine proteases"/>
    <property type="match status" value="2"/>
</dbReference>
<dbReference type="EMBL" id="QGNA01000001">
    <property type="protein sequence ID" value="PWS38134.1"/>
    <property type="molecule type" value="Genomic_DNA"/>
</dbReference>
<feature type="region of interest" description="Disordered" evidence="2">
    <location>
        <begin position="22"/>
        <end position="44"/>
    </location>
</feature>
<dbReference type="InterPro" id="IPR009003">
    <property type="entry name" value="Peptidase_S1_PA"/>
</dbReference>
<dbReference type="RefSeq" id="WP_109868755.1">
    <property type="nucleotide sequence ID" value="NZ_QGNA01000001.1"/>
</dbReference>
<dbReference type="PANTHER" id="PTHR15462:SF8">
    <property type="entry name" value="SERINE PROTEASE"/>
    <property type="match status" value="1"/>
</dbReference>
<keyword evidence="5" id="KW-0645">Protease</keyword>
<dbReference type="SUPFAM" id="SSF50494">
    <property type="entry name" value="Trypsin-like serine proteases"/>
    <property type="match status" value="1"/>
</dbReference>
<dbReference type="PANTHER" id="PTHR15462">
    <property type="entry name" value="SERINE PROTEASE"/>
    <property type="match status" value="1"/>
</dbReference>
<evidence type="ECO:0000313" key="5">
    <source>
        <dbReference type="EMBL" id="PWS38134.1"/>
    </source>
</evidence>
<proteinExistence type="predicted"/>
<feature type="domain" description="Peptidase S1" evidence="4">
    <location>
        <begin position="29"/>
        <end position="246"/>
    </location>
</feature>
<dbReference type="GO" id="GO:0006508">
    <property type="term" value="P:proteolysis"/>
    <property type="evidence" value="ECO:0007669"/>
    <property type="project" value="UniProtKB-KW"/>
</dbReference>
<keyword evidence="6" id="KW-1185">Reference proteome</keyword>
<dbReference type="Proteomes" id="UP000245765">
    <property type="component" value="Unassembled WGS sequence"/>
</dbReference>
<feature type="signal peptide" evidence="3">
    <location>
        <begin position="1"/>
        <end position="18"/>
    </location>
</feature>
<evidence type="ECO:0000259" key="4">
    <source>
        <dbReference type="PROSITE" id="PS50240"/>
    </source>
</evidence>
<keyword evidence="5" id="KW-0378">Hydrolase</keyword>
<dbReference type="InterPro" id="IPR043504">
    <property type="entry name" value="Peptidase_S1_PA_chymotrypsin"/>
</dbReference>
<evidence type="ECO:0000256" key="1">
    <source>
        <dbReference type="ARBA" id="ARBA00022729"/>
    </source>
</evidence>
<sequence length="246" mass="25935">MLIRAALAVLLLALPAAAQDTRRPPPGLLMPGVGPDDPRRPVNRRLQPFESLGRVQTELGGRCTGALVAPDRVLTAAHCLIAPRTNRPVQPRSVHFLLGYERGEWTAQARVASFVIGDGYDPQRGEAGADWALLTLDRRLGPPHRPLPLLRQVPAPRTPAMLAGYQQDRPEVLLADSQCRILGLNRPRGGLPTLVHDCAGTRGSSGAPLLVQLPGGGWGVAGVAAAVSADMALGFAVPAAVVGEVE</sequence>
<protein>
    <submittedName>
        <fullName evidence="5">Protease</fullName>
    </submittedName>
</protein>
<name>A0A317FGC2_9PROT</name>
<dbReference type="PROSITE" id="PS50240">
    <property type="entry name" value="TRYPSIN_DOM"/>
    <property type="match status" value="1"/>
</dbReference>
<evidence type="ECO:0000313" key="6">
    <source>
        <dbReference type="Proteomes" id="UP000245765"/>
    </source>
</evidence>
<dbReference type="InterPro" id="IPR001254">
    <property type="entry name" value="Trypsin_dom"/>
</dbReference>
<feature type="chain" id="PRO_5016407841" evidence="3">
    <location>
        <begin position="19"/>
        <end position="246"/>
    </location>
</feature>
<dbReference type="SMART" id="SM00020">
    <property type="entry name" value="Tryp_SPc"/>
    <property type="match status" value="1"/>
</dbReference>
<dbReference type="OrthoDB" id="267336at2"/>
<evidence type="ECO:0000256" key="3">
    <source>
        <dbReference type="SAM" id="SignalP"/>
    </source>
</evidence>
<dbReference type="PROSITE" id="PS00134">
    <property type="entry name" value="TRYPSIN_HIS"/>
    <property type="match status" value="1"/>
</dbReference>
<evidence type="ECO:0000256" key="2">
    <source>
        <dbReference type="SAM" id="MobiDB-lite"/>
    </source>
</evidence>
<reference evidence="6" key="1">
    <citation type="submission" date="2018-05" db="EMBL/GenBank/DDBJ databases">
        <authorList>
            <person name="Du Z."/>
            <person name="Wang X."/>
        </authorList>
    </citation>
    <scope>NUCLEOTIDE SEQUENCE [LARGE SCALE GENOMIC DNA]</scope>
    <source>
        <strain evidence="6">CQN31</strain>
    </source>
</reference>
<comment type="caution">
    <text evidence="5">The sequence shown here is derived from an EMBL/GenBank/DDBJ whole genome shotgun (WGS) entry which is preliminary data.</text>
</comment>
<organism evidence="5 6">
    <name type="scientific">Falsiroseomonas bella</name>
    <dbReference type="NCBI Taxonomy" id="2184016"/>
    <lineage>
        <taxon>Bacteria</taxon>
        <taxon>Pseudomonadati</taxon>
        <taxon>Pseudomonadota</taxon>
        <taxon>Alphaproteobacteria</taxon>
        <taxon>Acetobacterales</taxon>
        <taxon>Roseomonadaceae</taxon>
        <taxon>Falsiroseomonas</taxon>
    </lineage>
</organism>